<keyword evidence="3" id="KW-1185">Reference proteome</keyword>
<feature type="non-terminal residue" evidence="2">
    <location>
        <position position="30"/>
    </location>
</feature>
<dbReference type="AlphaFoldDB" id="A0A820R187"/>
<protein>
    <submittedName>
        <fullName evidence="2">Uncharacterized protein</fullName>
    </submittedName>
</protein>
<evidence type="ECO:0000313" key="2">
    <source>
        <dbReference type="EMBL" id="CAF4428767.1"/>
    </source>
</evidence>
<evidence type="ECO:0000313" key="3">
    <source>
        <dbReference type="Proteomes" id="UP000663866"/>
    </source>
</evidence>
<accession>A0A820R187</accession>
<comment type="caution">
    <text evidence="2">The sequence shown here is derived from an EMBL/GenBank/DDBJ whole genome shotgun (WGS) entry which is preliminary data.</text>
</comment>
<feature type="region of interest" description="Disordered" evidence="1">
    <location>
        <begin position="1"/>
        <end position="30"/>
    </location>
</feature>
<gene>
    <name evidence="2" type="ORF">OVN521_LOCUS36556</name>
</gene>
<dbReference type="Proteomes" id="UP000663866">
    <property type="component" value="Unassembled WGS sequence"/>
</dbReference>
<reference evidence="2" key="1">
    <citation type="submission" date="2021-02" db="EMBL/GenBank/DDBJ databases">
        <authorList>
            <person name="Nowell W R."/>
        </authorList>
    </citation>
    <scope>NUCLEOTIDE SEQUENCE</scope>
</reference>
<name>A0A820R187_9BILA</name>
<proteinExistence type="predicted"/>
<sequence length="30" mass="3491">MEEQHFAPFYKNTDSNYDDDNSFSGDSSLE</sequence>
<organism evidence="2 3">
    <name type="scientific">Rotaria magnacalcarata</name>
    <dbReference type="NCBI Taxonomy" id="392030"/>
    <lineage>
        <taxon>Eukaryota</taxon>
        <taxon>Metazoa</taxon>
        <taxon>Spiralia</taxon>
        <taxon>Gnathifera</taxon>
        <taxon>Rotifera</taxon>
        <taxon>Eurotatoria</taxon>
        <taxon>Bdelloidea</taxon>
        <taxon>Philodinida</taxon>
        <taxon>Philodinidae</taxon>
        <taxon>Rotaria</taxon>
    </lineage>
</organism>
<evidence type="ECO:0000256" key="1">
    <source>
        <dbReference type="SAM" id="MobiDB-lite"/>
    </source>
</evidence>
<dbReference type="EMBL" id="CAJOBG010043560">
    <property type="protein sequence ID" value="CAF4428767.1"/>
    <property type="molecule type" value="Genomic_DNA"/>
</dbReference>